<comment type="caution">
    <text evidence="2">The sequence shown here is derived from an EMBL/GenBank/DDBJ whole genome shotgun (WGS) entry which is preliminary data.</text>
</comment>
<dbReference type="InterPro" id="IPR046671">
    <property type="entry name" value="DUF6541"/>
</dbReference>
<feature type="transmembrane region" description="Helical" evidence="1">
    <location>
        <begin position="100"/>
        <end position="120"/>
    </location>
</feature>
<feature type="transmembrane region" description="Helical" evidence="1">
    <location>
        <begin position="293"/>
        <end position="310"/>
    </location>
</feature>
<dbReference type="Pfam" id="PF20176">
    <property type="entry name" value="DUF6541"/>
    <property type="match status" value="1"/>
</dbReference>
<organism evidence="2 3">
    <name type="scientific">Microbacterium murale</name>
    <dbReference type="NCBI Taxonomy" id="1081040"/>
    <lineage>
        <taxon>Bacteria</taxon>
        <taxon>Bacillati</taxon>
        <taxon>Actinomycetota</taxon>
        <taxon>Actinomycetes</taxon>
        <taxon>Micrococcales</taxon>
        <taxon>Microbacteriaceae</taxon>
        <taxon>Microbacterium</taxon>
    </lineage>
</organism>
<feature type="transmembrane region" description="Helical" evidence="1">
    <location>
        <begin position="6"/>
        <end position="28"/>
    </location>
</feature>
<feature type="transmembrane region" description="Helical" evidence="1">
    <location>
        <begin position="463"/>
        <end position="486"/>
    </location>
</feature>
<keyword evidence="1" id="KW-0472">Membrane</keyword>
<feature type="transmembrane region" description="Helical" evidence="1">
    <location>
        <begin position="366"/>
        <end position="385"/>
    </location>
</feature>
<dbReference type="Proteomes" id="UP001239085">
    <property type="component" value="Unassembled WGS sequence"/>
</dbReference>
<feature type="transmembrane region" description="Helical" evidence="1">
    <location>
        <begin position="63"/>
        <end position="80"/>
    </location>
</feature>
<keyword evidence="1" id="KW-1133">Transmembrane helix</keyword>
<gene>
    <name evidence="2" type="ORF">QFZ46_003185</name>
</gene>
<evidence type="ECO:0000313" key="3">
    <source>
        <dbReference type="Proteomes" id="UP001239085"/>
    </source>
</evidence>
<evidence type="ECO:0000256" key="1">
    <source>
        <dbReference type="SAM" id="Phobius"/>
    </source>
</evidence>
<feature type="transmembrane region" description="Helical" evidence="1">
    <location>
        <begin position="268"/>
        <end position="287"/>
    </location>
</feature>
<feature type="transmembrane region" description="Helical" evidence="1">
    <location>
        <begin position="35"/>
        <end position="57"/>
    </location>
</feature>
<feature type="transmembrane region" description="Helical" evidence="1">
    <location>
        <begin position="392"/>
        <end position="411"/>
    </location>
</feature>
<proteinExistence type="predicted"/>
<feature type="transmembrane region" description="Helical" evidence="1">
    <location>
        <begin position="237"/>
        <end position="256"/>
    </location>
</feature>
<dbReference type="RefSeq" id="WP_307363196.1">
    <property type="nucleotide sequence ID" value="NZ_JAUSXK010000001.1"/>
</dbReference>
<dbReference type="EMBL" id="JAUSXK010000001">
    <property type="protein sequence ID" value="MDQ0645025.1"/>
    <property type="molecule type" value="Genomic_DNA"/>
</dbReference>
<keyword evidence="1" id="KW-0812">Transmembrane</keyword>
<evidence type="ECO:0000313" key="2">
    <source>
        <dbReference type="EMBL" id="MDQ0645025.1"/>
    </source>
</evidence>
<keyword evidence="3" id="KW-1185">Reference proteome</keyword>
<sequence>MLWFQTVSVALVGALIAFLPGILPLMVIGVRGLALFALAPVVGTALAAGSAILLGWIGVPWTTLPFVGVILVVTLIAWLLRRAVGPMPLQKETAPRRWFLPVAILVGVLLGGWSLIAYIGDPEGISQTNDAVFHFNALRFILETGSASSLQVSAFTGSSGFYPSAWHGLVSMLVVITGVDLAVAVNAITLVIGAVIWPLGIAWLARAATGSVSVAAYAAVLSGSLQVFPLMMFQWGVLYPNALSIALLPAAIAIVVQAPSWRAAARPIRSTMLVGVLIALSFVALLLSQPSSALAWGLVCSVWFTCWVVQQDGIRSITLRIGLAACAWLALGGLWWFFARSTSGSHWPSFRDRFGAVLDVIINSQMVIPAAVGVSVLMLIGLVAAFRRRDHWWIAIAWIAVSVLYIASAAFDSSLVRTWLLGPWYADPHRLAALAPLLVIPLAAMGADALVRLGRAVSRGGHPIPGLGSVVGLAGVAVFTLIVLIIRPTGVPAFAGEEAHPESRYLLTDDSYLSVDERELLESLPLHVGEGERVIANPSTGAGFGYALSGVDVYPRSWAPPTSAAWSIVANGLRDASANPEVCEALETLGSPTYVLDFGPGEATPGRYVLPAMTDFEGQDGFELIAQEDDSTLWRITACVA</sequence>
<feature type="transmembrane region" description="Helical" evidence="1">
    <location>
        <begin position="169"/>
        <end position="196"/>
    </location>
</feature>
<reference evidence="2 3" key="1">
    <citation type="submission" date="2023-07" db="EMBL/GenBank/DDBJ databases">
        <title>Comparative genomics of wheat-associated soil bacteria to identify genetic determinants of phenazine resistance.</title>
        <authorList>
            <person name="Mouncey N."/>
        </authorList>
    </citation>
    <scope>NUCLEOTIDE SEQUENCE [LARGE SCALE GENOMIC DNA]</scope>
    <source>
        <strain evidence="2 3">W2I7</strain>
    </source>
</reference>
<accession>A0ABU0PCH8</accession>
<feature type="transmembrane region" description="Helical" evidence="1">
    <location>
        <begin position="431"/>
        <end position="451"/>
    </location>
</feature>
<feature type="transmembrane region" description="Helical" evidence="1">
    <location>
        <begin position="203"/>
        <end position="225"/>
    </location>
</feature>
<feature type="transmembrane region" description="Helical" evidence="1">
    <location>
        <begin position="317"/>
        <end position="338"/>
    </location>
</feature>
<protein>
    <submittedName>
        <fullName evidence="2">Uncharacterized protein</fullName>
    </submittedName>
</protein>
<name>A0ABU0PCH8_9MICO</name>